<dbReference type="GO" id="GO:0000049">
    <property type="term" value="F:tRNA binding"/>
    <property type="evidence" value="ECO:0007669"/>
    <property type="project" value="UniProtKB-UniRule"/>
</dbReference>
<dbReference type="EMBL" id="DVOH01000022">
    <property type="protein sequence ID" value="HIV00062.1"/>
    <property type="molecule type" value="Genomic_DNA"/>
</dbReference>
<keyword evidence="5 19" id="KW-0808">Transferase</keyword>
<dbReference type="CDD" id="cd11716">
    <property type="entry name" value="THUMP_ThiI"/>
    <property type="match status" value="1"/>
</dbReference>
<dbReference type="PANTHER" id="PTHR43209">
    <property type="entry name" value="TRNA SULFURTRANSFERASE"/>
    <property type="match status" value="1"/>
</dbReference>
<feature type="binding site" evidence="19">
    <location>
        <position position="295"/>
    </location>
    <ligand>
        <name>ATP</name>
        <dbReference type="ChEBI" id="CHEBI:30616"/>
    </ligand>
</feature>
<feature type="binding site" evidence="19">
    <location>
        <begin position="182"/>
        <end position="183"/>
    </location>
    <ligand>
        <name>ATP</name>
        <dbReference type="ChEBI" id="CHEBI:30616"/>
    </ligand>
</feature>
<dbReference type="GO" id="GO:0009228">
    <property type="term" value="P:thiamine biosynthetic process"/>
    <property type="evidence" value="ECO:0007669"/>
    <property type="project" value="UniProtKB-KW"/>
</dbReference>
<dbReference type="InterPro" id="IPR049961">
    <property type="entry name" value="ThiI_N"/>
</dbReference>
<dbReference type="PROSITE" id="PS51165">
    <property type="entry name" value="THUMP"/>
    <property type="match status" value="1"/>
</dbReference>
<dbReference type="EC" id="2.8.1.4" evidence="14 19"/>
<dbReference type="PANTHER" id="PTHR43209:SF1">
    <property type="entry name" value="TRNA SULFURTRANSFERASE"/>
    <property type="match status" value="1"/>
</dbReference>
<evidence type="ECO:0000256" key="18">
    <source>
        <dbReference type="ARBA" id="ARBA00080570"/>
    </source>
</evidence>
<dbReference type="HAMAP" id="MF_00021">
    <property type="entry name" value="ThiI"/>
    <property type="match status" value="1"/>
</dbReference>
<evidence type="ECO:0000256" key="17">
    <source>
        <dbReference type="ARBA" id="ARBA00077849"/>
    </source>
</evidence>
<evidence type="ECO:0000256" key="15">
    <source>
        <dbReference type="ARBA" id="ARBA00071867"/>
    </source>
</evidence>
<dbReference type="SMART" id="SM00981">
    <property type="entry name" value="THUMP"/>
    <property type="match status" value="1"/>
</dbReference>
<comment type="function">
    <text evidence="12 19">Catalyzes the ATP-dependent transfer of a sulfur to tRNA to produce 4-thiouridine in position 8 of tRNAs, which functions as a near-UV photosensor. Also catalyzes the transfer of sulfur to the sulfur carrier protein ThiS, forming ThiS-thiocarboxylate. This is a step in the synthesis of thiazole, in the thiamine biosynthesis pathway. The sulfur is donated as persulfide by IscS.</text>
</comment>
<dbReference type="CDD" id="cd01712">
    <property type="entry name" value="PPase_ThiI"/>
    <property type="match status" value="1"/>
</dbReference>
<evidence type="ECO:0000256" key="11">
    <source>
        <dbReference type="ARBA" id="ARBA00052330"/>
    </source>
</evidence>
<keyword evidence="7 19" id="KW-0067">ATP-binding</keyword>
<evidence type="ECO:0000256" key="10">
    <source>
        <dbReference type="ARBA" id="ARBA00050570"/>
    </source>
</evidence>
<dbReference type="GO" id="GO:0005524">
    <property type="term" value="F:ATP binding"/>
    <property type="evidence" value="ECO:0007669"/>
    <property type="project" value="UniProtKB-UniRule"/>
</dbReference>
<evidence type="ECO:0000256" key="14">
    <source>
        <dbReference type="ARBA" id="ARBA00066827"/>
    </source>
</evidence>
<dbReference type="GO" id="GO:0140741">
    <property type="term" value="F:tRNA-uracil-4 sulfurtransferase activity"/>
    <property type="evidence" value="ECO:0007669"/>
    <property type="project" value="UniProtKB-EC"/>
</dbReference>
<dbReference type="AlphaFoldDB" id="A0A9D1NBH9"/>
<dbReference type="GO" id="GO:0005829">
    <property type="term" value="C:cytosol"/>
    <property type="evidence" value="ECO:0007669"/>
    <property type="project" value="TreeGrafter"/>
</dbReference>
<accession>A0A9D1NBH9</accession>
<evidence type="ECO:0000256" key="3">
    <source>
        <dbReference type="ARBA" id="ARBA00022490"/>
    </source>
</evidence>
<dbReference type="GO" id="GO:0004810">
    <property type="term" value="F:CCA tRNA nucleotidyltransferase activity"/>
    <property type="evidence" value="ECO:0007669"/>
    <property type="project" value="InterPro"/>
</dbReference>
<evidence type="ECO:0000256" key="6">
    <source>
        <dbReference type="ARBA" id="ARBA00022741"/>
    </source>
</evidence>
<proteinExistence type="inferred from homology"/>
<keyword evidence="6 19" id="KW-0547">Nucleotide-binding</keyword>
<evidence type="ECO:0000313" key="21">
    <source>
        <dbReference type="EMBL" id="HIV00062.1"/>
    </source>
</evidence>
<evidence type="ECO:0000256" key="13">
    <source>
        <dbReference type="ARBA" id="ARBA00061472"/>
    </source>
</evidence>
<dbReference type="Pfam" id="PF22025">
    <property type="entry name" value="ThiI_fer"/>
    <property type="match status" value="1"/>
</dbReference>
<dbReference type="SUPFAM" id="SSF143437">
    <property type="entry name" value="THUMP domain-like"/>
    <property type="match status" value="1"/>
</dbReference>
<dbReference type="InterPro" id="IPR003720">
    <property type="entry name" value="tRNA_STrfase"/>
</dbReference>
<dbReference type="GO" id="GO:0052837">
    <property type="term" value="P:thiazole biosynthetic process"/>
    <property type="evidence" value="ECO:0007669"/>
    <property type="project" value="TreeGrafter"/>
</dbReference>
<protein>
    <recommendedName>
        <fullName evidence="15 19">Probable tRNA sulfurtransferase</fullName>
        <ecNumber evidence="14 19">2.8.1.4</ecNumber>
    </recommendedName>
    <alternativeName>
        <fullName evidence="16 19">Sulfur carrier protein ThiS sulfurtransferase</fullName>
    </alternativeName>
    <alternativeName>
        <fullName evidence="17 19">Thiamine biosynthesis protein ThiI</fullName>
    </alternativeName>
    <alternativeName>
        <fullName evidence="18 19">tRNA 4-thiouridine synthase</fullName>
    </alternativeName>
</protein>
<dbReference type="GO" id="GO:0002937">
    <property type="term" value="P:tRNA 4-thiouridine biosynthesis"/>
    <property type="evidence" value="ECO:0007669"/>
    <property type="project" value="TreeGrafter"/>
</dbReference>
<keyword evidence="4 19" id="KW-0820">tRNA-binding</keyword>
<organism evidence="21 22">
    <name type="scientific">Candidatus Stercoripulliclostridium merdipullorum</name>
    <dbReference type="NCBI Taxonomy" id="2840952"/>
    <lineage>
        <taxon>Bacteria</taxon>
        <taxon>Bacillati</taxon>
        <taxon>Bacillota</taxon>
        <taxon>Clostridia</taxon>
        <taxon>Eubacteriales</taxon>
        <taxon>Candidatus Stercoripulliclostridium</taxon>
    </lineage>
</organism>
<evidence type="ECO:0000256" key="8">
    <source>
        <dbReference type="ARBA" id="ARBA00022884"/>
    </source>
</evidence>
<dbReference type="InterPro" id="IPR014729">
    <property type="entry name" value="Rossmann-like_a/b/a_fold"/>
</dbReference>
<keyword evidence="8 19" id="KW-0694">RNA-binding</keyword>
<feature type="domain" description="THUMP" evidence="20">
    <location>
        <begin position="62"/>
        <end position="164"/>
    </location>
</feature>
<evidence type="ECO:0000256" key="2">
    <source>
        <dbReference type="ARBA" id="ARBA00004948"/>
    </source>
</evidence>
<name>A0A9D1NBH9_9FIRM</name>
<comment type="subcellular location">
    <subcellularLocation>
        <location evidence="1 19">Cytoplasm</location>
    </subcellularLocation>
</comment>
<feature type="binding site" evidence="19">
    <location>
        <begin position="207"/>
        <end position="208"/>
    </location>
    <ligand>
        <name>ATP</name>
        <dbReference type="ChEBI" id="CHEBI:30616"/>
    </ligand>
</feature>
<evidence type="ECO:0000256" key="1">
    <source>
        <dbReference type="ARBA" id="ARBA00004496"/>
    </source>
</evidence>
<dbReference type="Pfam" id="PF02926">
    <property type="entry name" value="THUMP"/>
    <property type="match status" value="1"/>
</dbReference>
<feature type="binding site" evidence="19">
    <location>
        <position position="286"/>
    </location>
    <ligand>
        <name>ATP</name>
        <dbReference type="ChEBI" id="CHEBI:30616"/>
    </ligand>
</feature>
<evidence type="ECO:0000256" key="9">
    <source>
        <dbReference type="ARBA" id="ARBA00022977"/>
    </source>
</evidence>
<dbReference type="Gene3D" id="3.30.2130.30">
    <property type="match status" value="1"/>
</dbReference>
<dbReference type="FunFam" id="3.40.50.620:FF:000053">
    <property type="entry name" value="Probable tRNA sulfurtransferase"/>
    <property type="match status" value="1"/>
</dbReference>
<dbReference type="Pfam" id="PF02568">
    <property type="entry name" value="ThiI"/>
    <property type="match status" value="1"/>
</dbReference>
<sequence>MEVKINSILIRYGEIFLKGNNRAYFESLLIRNIKGALKGLDYRFVRSQGRYYVEDFDVDDVEEIVGRLTKVFGIHSISPSVKVATDLQAVSEAADAISPRQGKFRVTVKRADKKLNLNSMELAARIGGYLLQKSPARTVDLYAFDFELNVDVRENGFSYLFYRKIEGAQGLPVGCSGNAMLLLSGGIDSPVAGYVMAKRGVKLYAVHYHSFPYTSELALQKVKDLARKLSAYAGEIELSIVPFTKIQYAIHEHCPSEFMISIMRRFMMRIAERLAIDKHCGAIVTGESLGQVASQTMQSINVTNSVVTIPVFRPLIGSDKSEIIAVSEKIDTYEISIRPYEDCCTVFLPKNPVIRPKLEDAVRYESRLDVEALIEEAMAGIETVTLSVGGSEDSATASR</sequence>
<evidence type="ECO:0000256" key="4">
    <source>
        <dbReference type="ARBA" id="ARBA00022555"/>
    </source>
</evidence>
<dbReference type="InterPro" id="IPR020536">
    <property type="entry name" value="ThiI_AANH"/>
</dbReference>
<dbReference type="Proteomes" id="UP000886891">
    <property type="component" value="Unassembled WGS sequence"/>
</dbReference>
<evidence type="ECO:0000259" key="20">
    <source>
        <dbReference type="PROSITE" id="PS51165"/>
    </source>
</evidence>
<comment type="caution">
    <text evidence="21">The sequence shown here is derived from an EMBL/GenBank/DDBJ whole genome shotgun (WGS) entry which is preliminary data.</text>
</comment>
<dbReference type="SUPFAM" id="SSF52402">
    <property type="entry name" value="Adenine nucleotide alpha hydrolases-like"/>
    <property type="match status" value="1"/>
</dbReference>
<dbReference type="InterPro" id="IPR050102">
    <property type="entry name" value="tRNA_sulfurtransferase_ThiI"/>
</dbReference>
<comment type="pathway">
    <text evidence="2 19">Cofactor biosynthesis; thiamine diphosphate biosynthesis.</text>
</comment>
<dbReference type="Gene3D" id="3.40.50.620">
    <property type="entry name" value="HUPs"/>
    <property type="match status" value="1"/>
</dbReference>
<evidence type="ECO:0000256" key="5">
    <source>
        <dbReference type="ARBA" id="ARBA00022679"/>
    </source>
</evidence>
<evidence type="ECO:0000256" key="7">
    <source>
        <dbReference type="ARBA" id="ARBA00022840"/>
    </source>
</evidence>
<dbReference type="InterPro" id="IPR054173">
    <property type="entry name" value="ThiI_fer"/>
</dbReference>
<evidence type="ECO:0000256" key="16">
    <source>
        <dbReference type="ARBA" id="ARBA00075337"/>
    </source>
</evidence>
<reference evidence="21" key="1">
    <citation type="submission" date="2020-10" db="EMBL/GenBank/DDBJ databases">
        <authorList>
            <person name="Gilroy R."/>
        </authorList>
    </citation>
    <scope>NUCLEOTIDE SEQUENCE</scope>
    <source>
        <strain evidence="21">23406</strain>
    </source>
</reference>
<dbReference type="InterPro" id="IPR004114">
    <property type="entry name" value="THUMP_dom"/>
</dbReference>
<comment type="catalytic activity">
    <reaction evidence="10 19">
        <text>[ThiI sulfur-carrier protein]-S-sulfanyl-L-cysteine + a uridine in tRNA + 2 reduced [2Fe-2S]-[ferredoxin] + ATP + H(+) = [ThiI sulfur-carrier protein]-L-cysteine + a 4-thiouridine in tRNA + 2 oxidized [2Fe-2S]-[ferredoxin] + AMP + diphosphate</text>
        <dbReference type="Rhea" id="RHEA:24176"/>
        <dbReference type="Rhea" id="RHEA-COMP:10000"/>
        <dbReference type="Rhea" id="RHEA-COMP:10001"/>
        <dbReference type="Rhea" id="RHEA-COMP:13337"/>
        <dbReference type="Rhea" id="RHEA-COMP:13338"/>
        <dbReference type="Rhea" id="RHEA-COMP:13339"/>
        <dbReference type="Rhea" id="RHEA-COMP:13340"/>
        <dbReference type="ChEBI" id="CHEBI:15378"/>
        <dbReference type="ChEBI" id="CHEBI:29950"/>
        <dbReference type="ChEBI" id="CHEBI:30616"/>
        <dbReference type="ChEBI" id="CHEBI:33019"/>
        <dbReference type="ChEBI" id="CHEBI:33737"/>
        <dbReference type="ChEBI" id="CHEBI:33738"/>
        <dbReference type="ChEBI" id="CHEBI:61963"/>
        <dbReference type="ChEBI" id="CHEBI:65315"/>
        <dbReference type="ChEBI" id="CHEBI:136798"/>
        <dbReference type="ChEBI" id="CHEBI:456215"/>
        <dbReference type="EC" id="2.8.1.4"/>
    </reaction>
</comment>
<evidence type="ECO:0000256" key="12">
    <source>
        <dbReference type="ARBA" id="ARBA00058382"/>
    </source>
</evidence>
<dbReference type="GO" id="GO:0009229">
    <property type="term" value="P:thiamine diphosphate biosynthetic process"/>
    <property type="evidence" value="ECO:0007669"/>
    <property type="project" value="UniProtKB-UniRule"/>
</dbReference>
<comment type="similarity">
    <text evidence="13 19">Belongs to the ThiI family.</text>
</comment>
<comment type="catalytic activity">
    <reaction evidence="11 19">
        <text>[ThiS sulfur-carrier protein]-C-terminal Gly-Gly-AMP + S-sulfanyl-L-cysteinyl-[cysteine desulfurase] + AH2 = [ThiS sulfur-carrier protein]-C-terminal-Gly-aminoethanethioate + L-cysteinyl-[cysteine desulfurase] + A + AMP + 2 H(+)</text>
        <dbReference type="Rhea" id="RHEA:43340"/>
        <dbReference type="Rhea" id="RHEA-COMP:12157"/>
        <dbReference type="Rhea" id="RHEA-COMP:12158"/>
        <dbReference type="Rhea" id="RHEA-COMP:12910"/>
        <dbReference type="Rhea" id="RHEA-COMP:19908"/>
        <dbReference type="ChEBI" id="CHEBI:13193"/>
        <dbReference type="ChEBI" id="CHEBI:15378"/>
        <dbReference type="ChEBI" id="CHEBI:17499"/>
        <dbReference type="ChEBI" id="CHEBI:29950"/>
        <dbReference type="ChEBI" id="CHEBI:61963"/>
        <dbReference type="ChEBI" id="CHEBI:90618"/>
        <dbReference type="ChEBI" id="CHEBI:232372"/>
        <dbReference type="ChEBI" id="CHEBI:456215"/>
    </reaction>
</comment>
<evidence type="ECO:0000313" key="22">
    <source>
        <dbReference type="Proteomes" id="UP000886891"/>
    </source>
</evidence>
<keyword evidence="9 19" id="KW-0784">Thiamine biosynthesis</keyword>
<dbReference type="InterPro" id="IPR049962">
    <property type="entry name" value="THUMP_ThiI"/>
</dbReference>
<dbReference type="NCBIfam" id="TIGR00342">
    <property type="entry name" value="tRNA uracil 4-sulfurtransferase ThiI"/>
    <property type="match status" value="1"/>
</dbReference>
<feature type="binding site" evidence="19">
    <location>
        <position position="264"/>
    </location>
    <ligand>
        <name>ATP</name>
        <dbReference type="ChEBI" id="CHEBI:30616"/>
    </ligand>
</feature>
<keyword evidence="3 19" id="KW-0963">Cytoplasm</keyword>
<reference evidence="21" key="2">
    <citation type="journal article" date="2021" name="PeerJ">
        <title>Extensive microbial diversity within the chicken gut microbiome revealed by metagenomics and culture.</title>
        <authorList>
            <person name="Gilroy R."/>
            <person name="Ravi A."/>
            <person name="Getino M."/>
            <person name="Pursley I."/>
            <person name="Horton D.L."/>
            <person name="Alikhan N.F."/>
            <person name="Baker D."/>
            <person name="Gharbi K."/>
            <person name="Hall N."/>
            <person name="Watson M."/>
            <person name="Adriaenssens E.M."/>
            <person name="Foster-Nyarko E."/>
            <person name="Jarju S."/>
            <person name="Secka A."/>
            <person name="Antonio M."/>
            <person name="Oren A."/>
            <person name="Chaudhuri R.R."/>
            <person name="La Ragione R."/>
            <person name="Hildebrand F."/>
            <person name="Pallen M.J."/>
        </authorList>
    </citation>
    <scope>NUCLEOTIDE SEQUENCE</scope>
    <source>
        <strain evidence="21">23406</strain>
    </source>
</reference>
<gene>
    <name evidence="19 21" type="primary">thiI</name>
    <name evidence="21" type="ORF">IAB14_02975</name>
</gene>
<evidence type="ECO:0000256" key="19">
    <source>
        <dbReference type="HAMAP-Rule" id="MF_00021"/>
    </source>
</evidence>